<proteinExistence type="predicted"/>
<dbReference type="PANTHER" id="PTHR40076:SF1">
    <property type="entry name" value="MEMBRANE PROTEIN"/>
    <property type="match status" value="1"/>
</dbReference>
<name>A0ABS6D7X4_9FIRM</name>
<dbReference type="InterPro" id="IPR010380">
    <property type="entry name" value="DUF975"/>
</dbReference>
<keyword evidence="3" id="KW-1185">Reference proteome</keyword>
<organism evidence="2 3">
    <name type="scientific">Faecalicatena faecalis</name>
    <dbReference type="NCBI Taxonomy" id="2726362"/>
    <lineage>
        <taxon>Bacteria</taxon>
        <taxon>Bacillati</taxon>
        <taxon>Bacillota</taxon>
        <taxon>Clostridia</taxon>
        <taxon>Lachnospirales</taxon>
        <taxon>Lachnospiraceae</taxon>
        <taxon>Faecalicatena</taxon>
    </lineage>
</organism>
<protein>
    <submittedName>
        <fullName evidence="2">DUF975 family protein</fullName>
    </submittedName>
</protein>
<dbReference type="Proteomes" id="UP000723714">
    <property type="component" value="Unassembled WGS sequence"/>
</dbReference>
<evidence type="ECO:0000256" key="1">
    <source>
        <dbReference type="SAM" id="Phobius"/>
    </source>
</evidence>
<evidence type="ECO:0000313" key="2">
    <source>
        <dbReference type="EMBL" id="MBU3877698.1"/>
    </source>
</evidence>
<accession>A0ABS6D7X4</accession>
<reference evidence="2 3" key="1">
    <citation type="submission" date="2021-06" db="EMBL/GenBank/DDBJ databases">
        <title>Faecalicatena sp. nov. isolated from porcine feces.</title>
        <authorList>
            <person name="Oh B.S."/>
            <person name="Lee J.H."/>
        </authorList>
    </citation>
    <scope>NUCLEOTIDE SEQUENCE [LARGE SCALE GENOMIC DNA]</scope>
    <source>
        <strain evidence="2 3">AGMB00832</strain>
    </source>
</reference>
<comment type="caution">
    <text evidence="2">The sequence shown here is derived from an EMBL/GenBank/DDBJ whole genome shotgun (WGS) entry which is preliminary data.</text>
</comment>
<dbReference type="PANTHER" id="PTHR40076">
    <property type="entry name" value="MEMBRANE PROTEIN-RELATED"/>
    <property type="match status" value="1"/>
</dbReference>
<evidence type="ECO:0000313" key="3">
    <source>
        <dbReference type="Proteomes" id="UP000723714"/>
    </source>
</evidence>
<keyword evidence="1" id="KW-0812">Transmembrane</keyword>
<feature type="transmembrane region" description="Helical" evidence="1">
    <location>
        <begin position="184"/>
        <end position="208"/>
    </location>
</feature>
<feature type="transmembrane region" description="Helical" evidence="1">
    <location>
        <begin position="61"/>
        <end position="89"/>
    </location>
</feature>
<gene>
    <name evidence="2" type="ORF">HGO97_017990</name>
</gene>
<dbReference type="RefSeq" id="WP_216244317.1">
    <property type="nucleotide sequence ID" value="NZ_JABACJ020000021.1"/>
</dbReference>
<feature type="transmembrane region" description="Helical" evidence="1">
    <location>
        <begin position="130"/>
        <end position="148"/>
    </location>
</feature>
<dbReference type="Pfam" id="PF06161">
    <property type="entry name" value="DUF975"/>
    <property type="match status" value="1"/>
</dbReference>
<dbReference type="EMBL" id="JABACJ020000021">
    <property type="protein sequence ID" value="MBU3877698.1"/>
    <property type="molecule type" value="Genomic_DNA"/>
</dbReference>
<keyword evidence="1" id="KW-0472">Membrane</keyword>
<sequence>MWMRADLKMRAKQAVHRNYWSAVVVALVMTVITAIFSSSGANSVRGDHSFFGDSYFSRFSLLYAAFASIIAIVSVAMIVLDVFVGNVLLVGGHRFFILNQTETPTAGTLAYGFKSGSYGNVVLVMFMRDLFTFLWALLFLVPGIIKYYEYRMVPYILAENPAMSKEEAFLISKKMMMGQKWNTFVLDLSFIGWIFLSACTWGLVGIFYSEPYRQATLAELYAANRTIAYQNGYIR</sequence>
<feature type="transmembrane region" description="Helical" evidence="1">
    <location>
        <begin position="20"/>
        <end position="41"/>
    </location>
</feature>
<keyword evidence="1" id="KW-1133">Transmembrane helix</keyword>